<dbReference type="EMBL" id="JAEEAQ010000168">
    <property type="protein sequence ID" value="MBI0315050.1"/>
    <property type="molecule type" value="Genomic_DNA"/>
</dbReference>
<dbReference type="SMART" id="SM01012">
    <property type="entry name" value="ANTAR"/>
    <property type="match status" value="1"/>
</dbReference>
<dbReference type="InterPro" id="IPR029016">
    <property type="entry name" value="GAF-like_dom_sf"/>
</dbReference>
<evidence type="ECO:0000313" key="4">
    <source>
        <dbReference type="EMBL" id="MBI0315050.1"/>
    </source>
</evidence>
<evidence type="ECO:0000313" key="5">
    <source>
        <dbReference type="Proteomes" id="UP000638849"/>
    </source>
</evidence>
<dbReference type="Gene3D" id="1.10.10.10">
    <property type="entry name" value="Winged helix-like DNA-binding domain superfamily/Winged helix DNA-binding domain"/>
    <property type="match status" value="1"/>
</dbReference>
<gene>
    <name evidence="4" type="ORF">JBF12_19040</name>
</gene>
<keyword evidence="2" id="KW-0804">Transcription</keyword>
<dbReference type="Gene3D" id="3.30.450.40">
    <property type="match status" value="1"/>
</dbReference>
<organism evidence="4 5">
    <name type="scientific">Streptomyces javensis</name>
    <dbReference type="NCBI Taxonomy" id="114698"/>
    <lineage>
        <taxon>Bacteria</taxon>
        <taxon>Bacillati</taxon>
        <taxon>Actinomycetota</taxon>
        <taxon>Actinomycetes</taxon>
        <taxon>Kitasatosporales</taxon>
        <taxon>Streptomycetaceae</taxon>
        <taxon>Streptomyces</taxon>
        <taxon>Streptomyces violaceusniger group</taxon>
    </lineage>
</organism>
<feature type="domain" description="ANTAR" evidence="3">
    <location>
        <begin position="184"/>
        <end position="245"/>
    </location>
</feature>
<dbReference type="InterPro" id="IPR036388">
    <property type="entry name" value="WH-like_DNA-bd_sf"/>
</dbReference>
<dbReference type="Pfam" id="PF13185">
    <property type="entry name" value="GAF_2"/>
    <property type="match status" value="1"/>
</dbReference>
<sequence length="267" mass="28635">MTEARAGSDSTAEEATMSREQQLARAFVSLSDTLSDDFDPLTLFHRLVGDCVTFLDADAAAVMMADARGGLRIMASSSEDATFLELLQLQSGSGPCVDSFHSGQAMKARDLSREEARWPAFVRPALKAGYHSLLTVPLRLHERVIGAVNLFRHGVGELSSDEEQVAQALADVAALALMHWSKEPTGNDELVTRVQSALAAKAVLETAKGMVAQHAGVSIGEAARRLRAYAERHQVRLTETAQALTSRTLDLTAVSLTPPARDRAAGP</sequence>
<dbReference type="InterPro" id="IPR003018">
    <property type="entry name" value="GAF"/>
</dbReference>
<comment type="caution">
    <text evidence="4">The sequence shown here is derived from an EMBL/GenBank/DDBJ whole genome shotgun (WGS) entry which is preliminary data.</text>
</comment>
<dbReference type="Pfam" id="PF03861">
    <property type="entry name" value="ANTAR"/>
    <property type="match status" value="1"/>
</dbReference>
<dbReference type="RefSeq" id="WP_198278029.1">
    <property type="nucleotide sequence ID" value="NZ_BAAAIF010000017.1"/>
</dbReference>
<evidence type="ECO:0000256" key="2">
    <source>
        <dbReference type="ARBA" id="ARBA00023163"/>
    </source>
</evidence>
<dbReference type="InterPro" id="IPR005561">
    <property type="entry name" value="ANTAR"/>
</dbReference>
<dbReference type="PIRSF" id="PIRSF036625">
    <property type="entry name" value="GAF_ANTAR"/>
    <property type="match status" value="1"/>
</dbReference>
<reference evidence="4 5" key="1">
    <citation type="submission" date="2020-12" db="EMBL/GenBank/DDBJ databases">
        <authorList>
            <person name="Kusuma A.B."/>
            <person name="Nouioui I."/>
            <person name="Goodfellow M."/>
        </authorList>
    </citation>
    <scope>NUCLEOTIDE SEQUENCE [LARGE SCALE GENOMIC DNA]</scope>
    <source>
        <strain evidence="4 5">DSM 41764</strain>
    </source>
</reference>
<proteinExistence type="predicted"/>
<keyword evidence="5" id="KW-1185">Reference proteome</keyword>
<dbReference type="SMART" id="SM00065">
    <property type="entry name" value="GAF"/>
    <property type="match status" value="1"/>
</dbReference>
<protein>
    <submittedName>
        <fullName evidence="4">GAF and ANTAR domain-containing protein</fullName>
    </submittedName>
</protein>
<name>A0ABS0RCC0_9ACTN</name>
<accession>A0ABS0RCC0</accession>
<keyword evidence="1" id="KW-0805">Transcription regulation</keyword>
<dbReference type="SUPFAM" id="SSF55781">
    <property type="entry name" value="GAF domain-like"/>
    <property type="match status" value="1"/>
</dbReference>
<dbReference type="InterPro" id="IPR012074">
    <property type="entry name" value="GAF_ANTAR"/>
</dbReference>
<evidence type="ECO:0000256" key="1">
    <source>
        <dbReference type="ARBA" id="ARBA00023015"/>
    </source>
</evidence>
<dbReference type="Proteomes" id="UP000638849">
    <property type="component" value="Unassembled WGS sequence"/>
</dbReference>
<dbReference type="PROSITE" id="PS50921">
    <property type="entry name" value="ANTAR"/>
    <property type="match status" value="1"/>
</dbReference>
<evidence type="ECO:0000259" key="3">
    <source>
        <dbReference type="PROSITE" id="PS50921"/>
    </source>
</evidence>